<gene>
    <name evidence="1" type="ORF">SAMN05421788_1011172</name>
</gene>
<sequence length="54" mass="6331">MVFTLFHLVLVNFHCNVWCKVSITKDAIAKHGCYRWNSVSLLNNLNGWYIALLY</sequence>
<keyword evidence="2" id="KW-1185">Reference proteome</keyword>
<dbReference type="AlphaFoldDB" id="A0A173MQH2"/>
<protein>
    <submittedName>
        <fullName evidence="1">Uncharacterized protein</fullName>
    </submittedName>
</protein>
<dbReference type="KEGG" id="fln:FLA_5790"/>
<name>A0A173MQH2_9BACT</name>
<evidence type="ECO:0000313" key="2">
    <source>
        <dbReference type="Proteomes" id="UP000186917"/>
    </source>
</evidence>
<organism evidence="1 2">
    <name type="scientific">Filimonas lacunae</name>
    <dbReference type="NCBI Taxonomy" id="477680"/>
    <lineage>
        <taxon>Bacteria</taxon>
        <taxon>Pseudomonadati</taxon>
        <taxon>Bacteroidota</taxon>
        <taxon>Chitinophagia</taxon>
        <taxon>Chitinophagales</taxon>
        <taxon>Chitinophagaceae</taxon>
        <taxon>Filimonas</taxon>
    </lineage>
</organism>
<dbReference type="Proteomes" id="UP000186917">
    <property type="component" value="Unassembled WGS sequence"/>
</dbReference>
<accession>A0A173MQH2</accession>
<dbReference type="RefSeq" id="WP_159445065.1">
    <property type="nucleotide sequence ID" value="NZ_AP017422.1"/>
</dbReference>
<reference evidence="2" key="1">
    <citation type="submission" date="2017-01" db="EMBL/GenBank/DDBJ databases">
        <authorList>
            <person name="Varghese N."/>
            <person name="Submissions S."/>
        </authorList>
    </citation>
    <scope>NUCLEOTIDE SEQUENCE [LARGE SCALE GENOMIC DNA]</scope>
    <source>
        <strain evidence="2">DSM 21054</strain>
    </source>
</reference>
<dbReference type="EMBL" id="FTOR01000001">
    <property type="protein sequence ID" value="SIS78179.1"/>
    <property type="molecule type" value="Genomic_DNA"/>
</dbReference>
<evidence type="ECO:0000313" key="1">
    <source>
        <dbReference type="EMBL" id="SIS78179.1"/>
    </source>
</evidence>
<proteinExistence type="predicted"/>